<sequence>MPAKASKNSATTVNSPLKTCRSSRKRAASFIDETAAPPTKKVVMRDEGGETEDKEEKGGSAGVKGKKAKGNKMEKILKDSGAKPAPPPRPVKKTITALLLVSTAKPLTCQHVAEIPDESDGIPAIPEEDSGSEDAEENVVKDKGKGRYVGSGSEDKGESEVKDKEKDGEEDGEEDELEDEDDSEVEDKGEDGDEGEDKVEGEVEGEGDGNDEDVVIDEVDQVKIGTEATIITKVSVSTAAMANTIEETALRVKWKSLLDELQGASKTTGNV</sequence>
<name>A0A9P5N9F5_GYMJU</name>
<dbReference type="Proteomes" id="UP000724874">
    <property type="component" value="Unassembled WGS sequence"/>
</dbReference>
<organism evidence="2 3">
    <name type="scientific">Gymnopilus junonius</name>
    <name type="common">Spectacular rustgill mushroom</name>
    <name type="synonym">Gymnopilus spectabilis subsp. junonius</name>
    <dbReference type="NCBI Taxonomy" id="109634"/>
    <lineage>
        <taxon>Eukaryota</taxon>
        <taxon>Fungi</taxon>
        <taxon>Dikarya</taxon>
        <taxon>Basidiomycota</taxon>
        <taxon>Agaricomycotina</taxon>
        <taxon>Agaricomycetes</taxon>
        <taxon>Agaricomycetidae</taxon>
        <taxon>Agaricales</taxon>
        <taxon>Agaricineae</taxon>
        <taxon>Hymenogastraceae</taxon>
        <taxon>Gymnopilus</taxon>
    </lineage>
</organism>
<evidence type="ECO:0000313" key="3">
    <source>
        <dbReference type="Proteomes" id="UP000724874"/>
    </source>
</evidence>
<accession>A0A9P5N9F5</accession>
<keyword evidence="3" id="KW-1185">Reference proteome</keyword>
<protein>
    <submittedName>
        <fullName evidence="2">Uncharacterized protein</fullName>
    </submittedName>
</protein>
<reference evidence="2" key="1">
    <citation type="submission" date="2020-11" db="EMBL/GenBank/DDBJ databases">
        <authorList>
            <consortium name="DOE Joint Genome Institute"/>
            <person name="Ahrendt S."/>
            <person name="Riley R."/>
            <person name="Andreopoulos W."/>
            <person name="LaButti K."/>
            <person name="Pangilinan J."/>
            <person name="Ruiz-duenas F.J."/>
            <person name="Barrasa J.M."/>
            <person name="Sanchez-Garcia M."/>
            <person name="Camarero S."/>
            <person name="Miyauchi S."/>
            <person name="Serrano A."/>
            <person name="Linde D."/>
            <person name="Babiker R."/>
            <person name="Drula E."/>
            <person name="Ayuso-Fernandez I."/>
            <person name="Pacheco R."/>
            <person name="Padilla G."/>
            <person name="Ferreira P."/>
            <person name="Barriuso J."/>
            <person name="Kellner H."/>
            <person name="Castanera R."/>
            <person name="Alfaro M."/>
            <person name="Ramirez L."/>
            <person name="Pisabarro A.G."/>
            <person name="Kuo A."/>
            <person name="Tritt A."/>
            <person name="Lipzen A."/>
            <person name="He G."/>
            <person name="Yan M."/>
            <person name="Ng V."/>
            <person name="Cullen D."/>
            <person name="Martin F."/>
            <person name="Rosso M.-N."/>
            <person name="Henrissat B."/>
            <person name="Hibbett D."/>
            <person name="Martinez A.T."/>
            <person name="Grigoriev I.V."/>
        </authorList>
    </citation>
    <scope>NUCLEOTIDE SEQUENCE</scope>
    <source>
        <strain evidence="2">AH 44721</strain>
    </source>
</reference>
<feature type="region of interest" description="Disordered" evidence="1">
    <location>
        <begin position="1"/>
        <end position="91"/>
    </location>
</feature>
<comment type="caution">
    <text evidence="2">The sequence shown here is derived from an EMBL/GenBank/DDBJ whole genome shotgun (WGS) entry which is preliminary data.</text>
</comment>
<feature type="compositionally biased region" description="Polar residues" evidence="1">
    <location>
        <begin position="1"/>
        <end position="17"/>
    </location>
</feature>
<evidence type="ECO:0000256" key="1">
    <source>
        <dbReference type="SAM" id="MobiDB-lite"/>
    </source>
</evidence>
<feature type="compositionally biased region" description="Basic and acidic residues" evidence="1">
    <location>
        <begin position="153"/>
        <end position="167"/>
    </location>
</feature>
<feature type="region of interest" description="Disordered" evidence="1">
    <location>
        <begin position="111"/>
        <end position="213"/>
    </location>
</feature>
<feature type="compositionally biased region" description="Basic and acidic residues" evidence="1">
    <location>
        <begin position="71"/>
        <end position="81"/>
    </location>
</feature>
<evidence type="ECO:0000313" key="2">
    <source>
        <dbReference type="EMBL" id="KAF8874105.1"/>
    </source>
</evidence>
<proteinExistence type="predicted"/>
<dbReference type="AlphaFoldDB" id="A0A9P5N9F5"/>
<feature type="compositionally biased region" description="Acidic residues" evidence="1">
    <location>
        <begin position="115"/>
        <end position="137"/>
    </location>
</feature>
<feature type="compositionally biased region" description="Acidic residues" evidence="1">
    <location>
        <begin position="168"/>
        <end position="213"/>
    </location>
</feature>
<dbReference type="EMBL" id="JADNYJ010000222">
    <property type="protein sequence ID" value="KAF8874105.1"/>
    <property type="molecule type" value="Genomic_DNA"/>
</dbReference>
<gene>
    <name evidence="2" type="ORF">CPB84DRAFT_1753082</name>
</gene>